<dbReference type="SMART" id="SM00530">
    <property type="entry name" value="HTH_XRE"/>
    <property type="match status" value="1"/>
</dbReference>
<feature type="domain" description="HTH cro/C1-type" evidence="1">
    <location>
        <begin position="18"/>
        <end position="73"/>
    </location>
</feature>
<comment type="caution">
    <text evidence="2">The sequence shown here is derived from an EMBL/GenBank/DDBJ whole genome shotgun (WGS) entry which is preliminary data.</text>
</comment>
<evidence type="ECO:0000313" key="3">
    <source>
        <dbReference type="Proteomes" id="UP001500253"/>
    </source>
</evidence>
<dbReference type="PROSITE" id="PS50943">
    <property type="entry name" value="HTH_CROC1"/>
    <property type="match status" value="1"/>
</dbReference>
<dbReference type="InterPro" id="IPR043917">
    <property type="entry name" value="DUF5753"/>
</dbReference>
<dbReference type="Gene3D" id="1.10.260.40">
    <property type="entry name" value="lambda repressor-like DNA-binding domains"/>
    <property type="match status" value="1"/>
</dbReference>
<reference evidence="2 3" key="1">
    <citation type="journal article" date="2019" name="Int. J. Syst. Evol. Microbiol.">
        <title>The Global Catalogue of Microorganisms (GCM) 10K type strain sequencing project: providing services to taxonomists for standard genome sequencing and annotation.</title>
        <authorList>
            <consortium name="The Broad Institute Genomics Platform"/>
            <consortium name="The Broad Institute Genome Sequencing Center for Infectious Disease"/>
            <person name="Wu L."/>
            <person name="Ma J."/>
        </authorList>
    </citation>
    <scope>NUCLEOTIDE SEQUENCE [LARGE SCALE GENOMIC DNA]</scope>
    <source>
        <strain evidence="2 3">JCM 4316</strain>
    </source>
</reference>
<gene>
    <name evidence="2" type="primary">whiJ_2</name>
    <name evidence="2" type="ORF">GCM10010246_25240</name>
</gene>
<evidence type="ECO:0000313" key="2">
    <source>
        <dbReference type="EMBL" id="GAA2339407.1"/>
    </source>
</evidence>
<dbReference type="RefSeq" id="WP_346174563.1">
    <property type="nucleotide sequence ID" value="NZ_BAAASD010000008.1"/>
</dbReference>
<name>A0ABN3FWX1_9ACTN</name>
<dbReference type="EMBL" id="BAAASD010000008">
    <property type="protein sequence ID" value="GAA2339407.1"/>
    <property type="molecule type" value="Genomic_DNA"/>
</dbReference>
<proteinExistence type="predicted"/>
<evidence type="ECO:0000259" key="1">
    <source>
        <dbReference type="PROSITE" id="PS50943"/>
    </source>
</evidence>
<dbReference type="InterPro" id="IPR001387">
    <property type="entry name" value="Cro/C1-type_HTH"/>
</dbReference>
<dbReference type="InterPro" id="IPR010982">
    <property type="entry name" value="Lambda_DNA-bd_dom_sf"/>
</dbReference>
<dbReference type="Pfam" id="PF19054">
    <property type="entry name" value="DUF5753"/>
    <property type="match status" value="1"/>
</dbReference>
<dbReference type="Pfam" id="PF13560">
    <property type="entry name" value="HTH_31"/>
    <property type="match status" value="1"/>
</dbReference>
<dbReference type="SUPFAM" id="SSF47413">
    <property type="entry name" value="lambda repressor-like DNA-binding domains"/>
    <property type="match status" value="1"/>
</dbReference>
<protein>
    <submittedName>
        <fullName evidence="2">Transcriptional regulator WhiJ</fullName>
    </submittedName>
</protein>
<keyword evidence="3" id="KW-1185">Reference proteome</keyword>
<organism evidence="2 3">
    <name type="scientific">Streptomyces cuspidosporus</name>
    <dbReference type="NCBI Taxonomy" id="66882"/>
    <lineage>
        <taxon>Bacteria</taxon>
        <taxon>Bacillati</taxon>
        <taxon>Actinomycetota</taxon>
        <taxon>Actinomycetes</taxon>
        <taxon>Kitasatosporales</taxon>
        <taxon>Streptomycetaceae</taxon>
        <taxon>Streptomyces</taxon>
    </lineage>
</organism>
<sequence length="283" mass="31826">MPPRSNPTARQERLGAELRKMRERAGLTAREAAKRLGVSPMQMSHMEVGRLGVSEERLRALADQYHCGDAALVNALVAMATERVRGWWEEYRGTLASTSLDLAALEWHSTHMRSLQVVHIPGLLQVEPYMRALFTYARPTHASEHLEAVIDFRLRRREVLEREDPPAFTAIIHEAALLMKVGDRKASREQLDFILETSELPNVTVRVVPFSAEGFAGMGYAMTYAAGPVPPLDTVQIDHVHGIDFLHAEAQLGYYRALLSRVEASAISPEKSRDFIHRIAREL</sequence>
<accession>A0ABN3FWX1</accession>
<dbReference type="CDD" id="cd00093">
    <property type="entry name" value="HTH_XRE"/>
    <property type="match status" value="1"/>
</dbReference>
<dbReference type="Proteomes" id="UP001500253">
    <property type="component" value="Unassembled WGS sequence"/>
</dbReference>